<comment type="caution">
    <text evidence="4">The sequence shown here is derived from an EMBL/GenBank/DDBJ whole genome shotgun (WGS) entry which is preliminary data.</text>
</comment>
<dbReference type="Proteomes" id="UP000663828">
    <property type="component" value="Unassembled WGS sequence"/>
</dbReference>
<dbReference type="SMART" id="SM00028">
    <property type="entry name" value="TPR"/>
    <property type="match status" value="9"/>
</dbReference>
<feature type="repeat" description="TPR" evidence="3">
    <location>
        <begin position="769"/>
        <end position="802"/>
    </location>
</feature>
<dbReference type="EMBL" id="CAJNOR010011474">
    <property type="protein sequence ID" value="CAF1661570.1"/>
    <property type="molecule type" value="Genomic_DNA"/>
</dbReference>
<dbReference type="Gene3D" id="1.25.40.10">
    <property type="entry name" value="Tetratricopeptide repeat domain"/>
    <property type="match status" value="2"/>
</dbReference>
<evidence type="ECO:0000313" key="5">
    <source>
        <dbReference type="Proteomes" id="UP000663828"/>
    </source>
</evidence>
<feature type="repeat" description="TPR" evidence="3">
    <location>
        <begin position="601"/>
        <end position="634"/>
    </location>
</feature>
<dbReference type="AlphaFoldDB" id="A0A816FHJ9"/>
<dbReference type="InterPro" id="IPR011990">
    <property type="entry name" value="TPR-like_helical_dom_sf"/>
</dbReference>
<evidence type="ECO:0000256" key="1">
    <source>
        <dbReference type="ARBA" id="ARBA00022737"/>
    </source>
</evidence>
<dbReference type="Gene3D" id="3.90.176.10">
    <property type="entry name" value="Toxin ADP-ribosyltransferase, Chain A, domain 1"/>
    <property type="match status" value="1"/>
</dbReference>
<feature type="repeat" description="TPR" evidence="3">
    <location>
        <begin position="685"/>
        <end position="718"/>
    </location>
</feature>
<keyword evidence="5" id="KW-1185">Reference proteome</keyword>
<dbReference type="PANTHER" id="PTHR45641:SF19">
    <property type="entry name" value="NEPHROCYSTIN-3"/>
    <property type="match status" value="1"/>
</dbReference>
<dbReference type="PROSITE" id="PS50005">
    <property type="entry name" value="TPR"/>
    <property type="match status" value="4"/>
</dbReference>
<name>A0A816FHJ9_ADIRI</name>
<reference evidence="4" key="1">
    <citation type="submission" date="2021-02" db="EMBL/GenBank/DDBJ databases">
        <authorList>
            <person name="Nowell W R."/>
        </authorList>
    </citation>
    <scope>NUCLEOTIDE SEQUENCE</scope>
</reference>
<feature type="repeat" description="TPR" evidence="3">
    <location>
        <begin position="643"/>
        <end position="676"/>
    </location>
</feature>
<keyword evidence="1" id="KW-0677">Repeat</keyword>
<dbReference type="SUPFAM" id="SSF56399">
    <property type="entry name" value="ADP-ribosylation"/>
    <property type="match status" value="1"/>
</dbReference>
<sequence length="915" mass="106241">MNDHTSSQASIDCRYLRQYIAQGYLLIWLDRNIDETNEECQNILKLLNNVDNTINIFANPDECVDFFTEINGIKTFLILNNILGEQIIPLIHDLPQLDQIYIFSRTNSSSDHEWIKEWPKIKAVHSEITSLCNTLKMMIRQTNQDSIVTSVISPNEINESTNPNELEPTFMYSQIFKDILLKMNYSDNSIAEFITFCRNKNFGSPININLFEKEYHDKSPIWWYTWPAFIYSTLNNGLRKLEGDTIIKMGFFIRNLHDQIQQLYDEKRDSFGKNSFKVYRGQGLSKEHFEKVVKAKGGLLSFNNFLSTSESKRVSSMFALSASTAPDTIGVLFIMSIDPSISSTPFACSQKYSFSAEEKEILFSMHAIFRIGNIKKHVRYDQVYEIELQLTADDDQDLRILTDWLSKDVEDEIGWKRLCNLLIKIGQLEKAEEFYNTLIEQTSDVKDLIHYYGQLASIKFQQDDKKMSMSYHMKIKELEKTTSSNNSDFNNKIIATIMNFSENNKTVMFHSGDCTLASEAVLKCDVMPMEEFQEKQVSANAFRFYEKALADFERNLCSTTIYNSVDPVDDDLKQTCPLLWFQRKMLEIRQKYLPPTHSDIARSYSVVASLYRKREDHYQALSFYQKSIDIYEKILPSNHPFLACLYNNIGTTYKCTGEYSQALFFVKKSLEIGEKVLPPDHPDLNSTYGNIGNIYQLLNEYSNAIVYYEKRLAIHQQQLPSNDLKLADDYGDIGLMYNKLNDYANGIVYYEKRLAIHQQQLPSNDMWLFDSYEHIGTMYIKLNDYVNAIVFYEKALDFTENYFPSEYATMFVYSCRIANLHGKNENYWQSVFFYQKAVGINRYLSSNPLNLALCYNNIGAAYTKLGENWEGLFYLENALKMKKSCSSEDESCLGSIEDNVNRLKELLNENEHQSG</sequence>
<evidence type="ECO:0000313" key="4">
    <source>
        <dbReference type="EMBL" id="CAF1661570.1"/>
    </source>
</evidence>
<dbReference type="InterPro" id="IPR019734">
    <property type="entry name" value="TPR_rpt"/>
</dbReference>
<dbReference type="PANTHER" id="PTHR45641">
    <property type="entry name" value="TETRATRICOPEPTIDE REPEAT PROTEIN (AFU_ORTHOLOGUE AFUA_6G03870)"/>
    <property type="match status" value="1"/>
</dbReference>
<dbReference type="SUPFAM" id="SSF48452">
    <property type="entry name" value="TPR-like"/>
    <property type="match status" value="2"/>
</dbReference>
<dbReference type="Pfam" id="PF13424">
    <property type="entry name" value="TPR_12"/>
    <property type="match status" value="1"/>
</dbReference>
<evidence type="ECO:0000256" key="3">
    <source>
        <dbReference type="PROSITE-ProRule" id="PRU00339"/>
    </source>
</evidence>
<protein>
    <submittedName>
        <fullName evidence="4">Uncharacterized protein</fullName>
    </submittedName>
</protein>
<organism evidence="4 5">
    <name type="scientific">Adineta ricciae</name>
    <name type="common">Rotifer</name>
    <dbReference type="NCBI Taxonomy" id="249248"/>
    <lineage>
        <taxon>Eukaryota</taxon>
        <taxon>Metazoa</taxon>
        <taxon>Spiralia</taxon>
        <taxon>Gnathifera</taxon>
        <taxon>Rotifera</taxon>
        <taxon>Eurotatoria</taxon>
        <taxon>Bdelloidea</taxon>
        <taxon>Adinetida</taxon>
        <taxon>Adinetidae</taxon>
        <taxon>Adineta</taxon>
    </lineage>
</organism>
<accession>A0A816FHJ9</accession>
<dbReference type="Pfam" id="PF13176">
    <property type="entry name" value="TPR_7"/>
    <property type="match status" value="1"/>
</dbReference>
<gene>
    <name evidence="4" type="ORF">XAT740_LOCUS56968</name>
</gene>
<evidence type="ECO:0000256" key="2">
    <source>
        <dbReference type="ARBA" id="ARBA00022803"/>
    </source>
</evidence>
<proteinExistence type="predicted"/>
<keyword evidence="2 3" id="KW-0802">TPR repeat</keyword>
<dbReference type="Pfam" id="PF13181">
    <property type="entry name" value="TPR_8"/>
    <property type="match status" value="1"/>
</dbReference>